<dbReference type="RefSeq" id="WP_135154672.1">
    <property type="nucleotide sequence ID" value="NZ_SOMN01000073.1"/>
</dbReference>
<dbReference type="EMBL" id="SOMN01000073">
    <property type="protein sequence ID" value="TFE19327.1"/>
    <property type="molecule type" value="Genomic_DNA"/>
</dbReference>
<name>A0A4Y8LPG6_9BACL</name>
<accession>A0A4Y8LPG6</accession>
<gene>
    <name evidence="1" type="ORF">E2980_23540</name>
</gene>
<evidence type="ECO:0000313" key="2">
    <source>
        <dbReference type="Proteomes" id="UP000297900"/>
    </source>
</evidence>
<dbReference type="AlphaFoldDB" id="A0A4Y8LPG6"/>
<dbReference type="Proteomes" id="UP000297900">
    <property type="component" value="Unassembled WGS sequence"/>
</dbReference>
<sequence>MSVLPAFAEAYHEASIEVKQEVIIRAEEGMPVTILASETRHFAGGPYAEKTLRRWLRTWRQRLLRHQERLWERLLHDDLETELPRERISDIRALLVGWNNRLGSKSLFSTVLLLDRSHGMAESLIHPTAVGHSLSG</sequence>
<comment type="caution">
    <text evidence="1">The sequence shown here is derived from an EMBL/GenBank/DDBJ whole genome shotgun (WGS) entry which is preliminary data.</text>
</comment>
<reference evidence="1 2" key="1">
    <citation type="submission" date="2019-03" db="EMBL/GenBank/DDBJ databases">
        <title>Cohnella endophytica sp. nov., a novel endophytic bacterium isolated from bark of Sonneratia apetala.</title>
        <authorList>
            <person name="Tuo L."/>
        </authorList>
    </citation>
    <scope>NUCLEOTIDE SEQUENCE [LARGE SCALE GENOMIC DNA]</scope>
    <source>
        <strain evidence="1 2">CCTCC AB 208254</strain>
    </source>
</reference>
<keyword evidence="2" id="KW-1185">Reference proteome</keyword>
<proteinExistence type="predicted"/>
<organism evidence="1 2">
    <name type="scientific">Cohnella luojiensis</name>
    <dbReference type="NCBI Taxonomy" id="652876"/>
    <lineage>
        <taxon>Bacteria</taxon>
        <taxon>Bacillati</taxon>
        <taxon>Bacillota</taxon>
        <taxon>Bacilli</taxon>
        <taxon>Bacillales</taxon>
        <taxon>Paenibacillaceae</taxon>
        <taxon>Cohnella</taxon>
    </lineage>
</organism>
<evidence type="ECO:0000313" key="1">
    <source>
        <dbReference type="EMBL" id="TFE19327.1"/>
    </source>
</evidence>
<protein>
    <submittedName>
        <fullName evidence="1">Uncharacterized protein</fullName>
    </submittedName>
</protein>